<feature type="domain" description="Hemerythrin-like" evidence="1">
    <location>
        <begin position="4"/>
        <end position="120"/>
    </location>
</feature>
<dbReference type="Gene3D" id="1.20.120.520">
    <property type="entry name" value="nmb1532 protein domain like"/>
    <property type="match status" value="1"/>
</dbReference>
<evidence type="ECO:0000259" key="1">
    <source>
        <dbReference type="Pfam" id="PF01814"/>
    </source>
</evidence>
<proteinExistence type="predicted"/>
<dbReference type="PANTHER" id="PTHR35585">
    <property type="entry name" value="HHE DOMAIN PROTEIN (AFU_ORTHOLOGUE AFUA_4G00730)"/>
    <property type="match status" value="1"/>
</dbReference>
<dbReference type="EMBL" id="BAABJE010000002">
    <property type="protein sequence ID" value="GAA4786662.1"/>
    <property type="molecule type" value="Genomic_DNA"/>
</dbReference>
<evidence type="ECO:0000313" key="3">
    <source>
        <dbReference type="Proteomes" id="UP001499959"/>
    </source>
</evidence>
<comment type="caution">
    <text evidence="2">The sequence shown here is derived from an EMBL/GenBank/DDBJ whole genome shotgun (WGS) entry which is preliminary data.</text>
</comment>
<evidence type="ECO:0000313" key="2">
    <source>
        <dbReference type="EMBL" id="GAA4786662.1"/>
    </source>
</evidence>
<accession>A0ABP9AY59</accession>
<gene>
    <name evidence="2" type="ORF">GCM10023307_09460</name>
</gene>
<dbReference type="Proteomes" id="UP001499959">
    <property type="component" value="Unassembled WGS sequence"/>
</dbReference>
<dbReference type="RefSeq" id="WP_345302152.1">
    <property type="nucleotide sequence ID" value="NZ_BAABJE010000002.1"/>
</dbReference>
<protein>
    <submittedName>
        <fullName evidence="2">Hemerythrin domain-containing protein</fullName>
    </submittedName>
</protein>
<organism evidence="2 3">
    <name type="scientific">Lysobacter hankyongensis</name>
    <dbReference type="NCBI Taxonomy" id="1176535"/>
    <lineage>
        <taxon>Bacteria</taxon>
        <taxon>Pseudomonadati</taxon>
        <taxon>Pseudomonadota</taxon>
        <taxon>Gammaproteobacteria</taxon>
        <taxon>Lysobacterales</taxon>
        <taxon>Lysobacteraceae</taxon>
        <taxon>Lysobacter</taxon>
    </lineage>
</organism>
<dbReference type="InterPro" id="IPR012312">
    <property type="entry name" value="Hemerythrin-like"/>
</dbReference>
<dbReference type="PANTHER" id="PTHR35585:SF1">
    <property type="entry name" value="HHE DOMAIN PROTEIN (AFU_ORTHOLOGUE AFUA_4G00730)"/>
    <property type="match status" value="1"/>
</dbReference>
<sequence length="152" mass="17585">MSETIYDALRESHETQRSLCRKLLRSKPHTQDRQSLFTALRIELAAHAASEERYLYVPILMTDMGLASSRHALSEHHEVDEIIEDMQALGVNHRGWLAKARKLSEKVHHHLKEEEKKFFQVSGKILSAAQKTKLAKQYRKDFARMHKALAEA</sequence>
<keyword evidence="3" id="KW-1185">Reference proteome</keyword>
<reference evidence="3" key="1">
    <citation type="journal article" date="2019" name="Int. J. Syst. Evol. Microbiol.">
        <title>The Global Catalogue of Microorganisms (GCM) 10K type strain sequencing project: providing services to taxonomists for standard genome sequencing and annotation.</title>
        <authorList>
            <consortium name="The Broad Institute Genomics Platform"/>
            <consortium name="The Broad Institute Genome Sequencing Center for Infectious Disease"/>
            <person name="Wu L."/>
            <person name="Ma J."/>
        </authorList>
    </citation>
    <scope>NUCLEOTIDE SEQUENCE [LARGE SCALE GENOMIC DNA]</scope>
    <source>
        <strain evidence="3">JCM 18204</strain>
    </source>
</reference>
<name>A0ABP9AY59_9GAMM</name>
<dbReference type="Pfam" id="PF01814">
    <property type="entry name" value="Hemerythrin"/>
    <property type="match status" value="1"/>
</dbReference>